<accession>A0AAD4C9T3</accession>
<reference evidence="1" key="2">
    <citation type="journal article" date="2020" name="Nat. Commun.">
        <title>Large-scale genome sequencing of mycorrhizal fungi provides insights into the early evolution of symbiotic traits.</title>
        <authorList>
            <person name="Miyauchi S."/>
            <person name="Kiss E."/>
            <person name="Kuo A."/>
            <person name="Drula E."/>
            <person name="Kohler A."/>
            <person name="Sanchez-Garcia M."/>
            <person name="Morin E."/>
            <person name="Andreopoulos B."/>
            <person name="Barry K.W."/>
            <person name="Bonito G."/>
            <person name="Buee M."/>
            <person name="Carver A."/>
            <person name="Chen C."/>
            <person name="Cichocki N."/>
            <person name="Clum A."/>
            <person name="Culley D."/>
            <person name="Crous P.W."/>
            <person name="Fauchery L."/>
            <person name="Girlanda M."/>
            <person name="Hayes R.D."/>
            <person name="Keri Z."/>
            <person name="LaButti K."/>
            <person name="Lipzen A."/>
            <person name="Lombard V."/>
            <person name="Magnuson J."/>
            <person name="Maillard F."/>
            <person name="Murat C."/>
            <person name="Nolan M."/>
            <person name="Ohm R.A."/>
            <person name="Pangilinan J."/>
            <person name="Pereira M.F."/>
            <person name="Perotto S."/>
            <person name="Peter M."/>
            <person name="Pfister S."/>
            <person name="Riley R."/>
            <person name="Sitrit Y."/>
            <person name="Stielow J.B."/>
            <person name="Szollosi G."/>
            <person name="Zifcakova L."/>
            <person name="Stursova M."/>
            <person name="Spatafora J.W."/>
            <person name="Tedersoo L."/>
            <person name="Vaario L.M."/>
            <person name="Yamada A."/>
            <person name="Yan M."/>
            <person name="Wang P."/>
            <person name="Xu J."/>
            <person name="Bruns T."/>
            <person name="Baldrian P."/>
            <person name="Vilgalys R."/>
            <person name="Dunand C."/>
            <person name="Henrissat B."/>
            <person name="Grigoriev I.V."/>
            <person name="Hibbett D."/>
            <person name="Nagy L.G."/>
            <person name="Martin F.M."/>
        </authorList>
    </citation>
    <scope>NUCLEOTIDE SEQUENCE</scope>
    <source>
        <strain evidence="1">BED1</strain>
    </source>
</reference>
<gene>
    <name evidence="1" type="ORF">L210DRAFT_3499748</name>
</gene>
<evidence type="ECO:0000313" key="1">
    <source>
        <dbReference type="EMBL" id="KAF8452922.1"/>
    </source>
</evidence>
<dbReference type="AlphaFoldDB" id="A0AAD4C9T3"/>
<comment type="caution">
    <text evidence="1">The sequence shown here is derived from an EMBL/GenBank/DDBJ whole genome shotgun (WGS) entry which is preliminary data.</text>
</comment>
<reference evidence="1" key="1">
    <citation type="submission" date="2019-10" db="EMBL/GenBank/DDBJ databases">
        <authorList>
            <consortium name="DOE Joint Genome Institute"/>
            <person name="Kuo A."/>
            <person name="Miyauchi S."/>
            <person name="Kiss E."/>
            <person name="Drula E."/>
            <person name="Kohler A."/>
            <person name="Sanchez-Garcia M."/>
            <person name="Andreopoulos B."/>
            <person name="Barry K.W."/>
            <person name="Bonito G."/>
            <person name="Buee M."/>
            <person name="Carver A."/>
            <person name="Chen C."/>
            <person name="Cichocki N."/>
            <person name="Clum A."/>
            <person name="Culley D."/>
            <person name="Crous P.W."/>
            <person name="Fauchery L."/>
            <person name="Girlanda M."/>
            <person name="Hayes R."/>
            <person name="Keri Z."/>
            <person name="LaButti K."/>
            <person name="Lipzen A."/>
            <person name="Lombard V."/>
            <person name="Magnuson J."/>
            <person name="Maillard F."/>
            <person name="Morin E."/>
            <person name="Murat C."/>
            <person name="Nolan M."/>
            <person name="Ohm R."/>
            <person name="Pangilinan J."/>
            <person name="Pereira M."/>
            <person name="Perotto S."/>
            <person name="Peter M."/>
            <person name="Riley R."/>
            <person name="Sitrit Y."/>
            <person name="Stielow B."/>
            <person name="Szollosi G."/>
            <person name="Zifcakova L."/>
            <person name="Stursova M."/>
            <person name="Spatafora J.W."/>
            <person name="Tedersoo L."/>
            <person name="Vaario L.-M."/>
            <person name="Yamada A."/>
            <person name="Yan M."/>
            <person name="Wang P."/>
            <person name="Xu J."/>
            <person name="Bruns T."/>
            <person name="Baldrian P."/>
            <person name="Vilgalys R."/>
            <person name="Henrissat B."/>
            <person name="Grigoriev I.V."/>
            <person name="Hibbett D."/>
            <person name="Nagy L.G."/>
            <person name="Martin F.M."/>
        </authorList>
    </citation>
    <scope>NUCLEOTIDE SEQUENCE</scope>
    <source>
        <strain evidence="1">BED1</strain>
    </source>
</reference>
<keyword evidence="2" id="KW-1185">Reference proteome</keyword>
<protein>
    <submittedName>
        <fullName evidence="1">Uncharacterized protein</fullName>
    </submittedName>
</protein>
<organism evidence="1 2">
    <name type="scientific">Boletus edulis BED1</name>
    <dbReference type="NCBI Taxonomy" id="1328754"/>
    <lineage>
        <taxon>Eukaryota</taxon>
        <taxon>Fungi</taxon>
        <taxon>Dikarya</taxon>
        <taxon>Basidiomycota</taxon>
        <taxon>Agaricomycotina</taxon>
        <taxon>Agaricomycetes</taxon>
        <taxon>Agaricomycetidae</taxon>
        <taxon>Boletales</taxon>
        <taxon>Boletineae</taxon>
        <taxon>Boletaceae</taxon>
        <taxon>Boletoideae</taxon>
        <taxon>Boletus</taxon>
    </lineage>
</organism>
<evidence type="ECO:0000313" key="2">
    <source>
        <dbReference type="Proteomes" id="UP001194468"/>
    </source>
</evidence>
<proteinExistence type="predicted"/>
<name>A0AAD4C9T3_BOLED</name>
<dbReference type="EMBL" id="WHUW01000001">
    <property type="protein sequence ID" value="KAF8452922.1"/>
    <property type="molecule type" value="Genomic_DNA"/>
</dbReference>
<sequence length="251" mass="28456">MHYRSTWINDGNCHVTGPRLHVEVFLEDGDYRNHLRRSALILDFGPQRRRNFFTCLVGLKFMTRSQQQHATPDNELASGPGLANASKRSVSFLPLPYTSDSVPLPRIDLRQNDDIIRRREELSLPAMPNSALTLSPHPYLPNARQAHQRDCEVFSPSSSFLIYPFSGVFIQGLTFAYYDPFRDFPHSSLSANDRICIGYFRTRKALAPPVFVKDTSAVSSTPPRHLAETVSLASLFAFSTNNNNQLIHVHR</sequence>
<dbReference type="Proteomes" id="UP001194468">
    <property type="component" value="Unassembled WGS sequence"/>
</dbReference>